<evidence type="ECO:0000256" key="6">
    <source>
        <dbReference type="SAM" id="MobiDB-lite"/>
    </source>
</evidence>
<accession>A0A179FFE6</accession>
<feature type="transmembrane region" description="Helical" evidence="7">
    <location>
        <begin position="252"/>
        <end position="273"/>
    </location>
</feature>
<dbReference type="Proteomes" id="UP000078397">
    <property type="component" value="Unassembled WGS sequence"/>
</dbReference>
<protein>
    <recommendedName>
        <fullName evidence="8">Rhodopsin domain-containing protein</fullName>
    </recommendedName>
</protein>
<dbReference type="OrthoDB" id="5429740at2759"/>
<dbReference type="PANTHER" id="PTHR33048:SF155">
    <property type="entry name" value="INTEGRAL MEMBRANE PROTEIN"/>
    <property type="match status" value="1"/>
</dbReference>
<comment type="similarity">
    <text evidence="5">Belongs to the SAT4 family.</text>
</comment>
<keyword evidence="10" id="KW-1185">Reference proteome</keyword>
<evidence type="ECO:0000259" key="8">
    <source>
        <dbReference type="Pfam" id="PF20684"/>
    </source>
</evidence>
<dbReference type="PANTHER" id="PTHR33048">
    <property type="entry name" value="PTH11-LIKE INTEGRAL MEMBRANE PROTEIN (AFU_ORTHOLOGUE AFUA_5G11245)"/>
    <property type="match status" value="1"/>
</dbReference>
<comment type="subcellular location">
    <subcellularLocation>
        <location evidence="1">Membrane</location>
        <topology evidence="1">Multi-pass membrane protein</topology>
    </subcellularLocation>
</comment>
<dbReference type="InterPro" id="IPR049326">
    <property type="entry name" value="Rhodopsin_dom_fungi"/>
</dbReference>
<feature type="transmembrane region" description="Helical" evidence="7">
    <location>
        <begin position="49"/>
        <end position="73"/>
    </location>
</feature>
<sequence>MAALSAPPQNDTGLRLVRDIWGVTAVAILATILRVVAKLRIRQFRVDDVCMITAQLLGLAGSIVLTVGVNQGLGQHVWDMAESNVPEVIMFDYITQALGLSASCMGRVAFTIYILHLLGSERSHKIILWTLVATQLATNVVSILIMFLQCPGHGSAIWDRPGKAKCWGVQVQAYYGYFQGAFNATTDLYLAVFPTYIFWNLNMKLRAKIGLMVLLGLGIFAMVAAIVKTIQLRVLANPDDDPTAATVTMDRWLYIETYLVITTSSIPCIRSLLARRKSRNQSDLSNTYELSSRSRHAEESGTSKGKRPVSRVTGKYLNHFSDDTGSEDDILRSSSHESQCGVDSGIVKRVDITVYVEEGEKEMVDMPEYHKPG</sequence>
<evidence type="ECO:0000313" key="9">
    <source>
        <dbReference type="EMBL" id="OAQ64325.1"/>
    </source>
</evidence>
<dbReference type="GeneID" id="28855642"/>
<gene>
    <name evidence="9" type="ORF">VFPPC_13876</name>
</gene>
<comment type="caution">
    <text evidence="9">The sequence shown here is derived from an EMBL/GenBank/DDBJ whole genome shotgun (WGS) entry which is preliminary data.</text>
</comment>
<evidence type="ECO:0000256" key="1">
    <source>
        <dbReference type="ARBA" id="ARBA00004141"/>
    </source>
</evidence>
<dbReference type="RefSeq" id="XP_018141639.1">
    <property type="nucleotide sequence ID" value="XM_018291648.1"/>
</dbReference>
<evidence type="ECO:0000256" key="7">
    <source>
        <dbReference type="SAM" id="Phobius"/>
    </source>
</evidence>
<feature type="transmembrane region" description="Helical" evidence="7">
    <location>
        <begin position="211"/>
        <end position="232"/>
    </location>
</feature>
<evidence type="ECO:0000313" key="10">
    <source>
        <dbReference type="Proteomes" id="UP000078397"/>
    </source>
</evidence>
<name>A0A179FFE6_METCM</name>
<feature type="domain" description="Rhodopsin" evidence="8">
    <location>
        <begin position="33"/>
        <end position="275"/>
    </location>
</feature>
<reference evidence="9 10" key="1">
    <citation type="journal article" date="2016" name="PLoS Pathog.">
        <title>Biosynthesis of antibiotic leucinostatins in bio-control fungus Purpureocillium lilacinum and their inhibition on phytophthora revealed by genome mining.</title>
        <authorList>
            <person name="Wang G."/>
            <person name="Liu Z."/>
            <person name="Lin R."/>
            <person name="Li E."/>
            <person name="Mao Z."/>
            <person name="Ling J."/>
            <person name="Yang Y."/>
            <person name="Yin W.B."/>
            <person name="Xie B."/>
        </authorList>
    </citation>
    <scope>NUCLEOTIDE SEQUENCE [LARGE SCALE GENOMIC DNA]</scope>
    <source>
        <strain evidence="9">170</strain>
    </source>
</reference>
<evidence type="ECO:0000256" key="2">
    <source>
        <dbReference type="ARBA" id="ARBA00022692"/>
    </source>
</evidence>
<feature type="transmembrane region" description="Helical" evidence="7">
    <location>
        <begin position="177"/>
        <end position="199"/>
    </location>
</feature>
<evidence type="ECO:0000256" key="5">
    <source>
        <dbReference type="ARBA" id="ARBA00038359"/>
    </source>
</evidence>
<keyword evidence="3 7" id="KW-1133">Transmembrane helix</keyword>
<dbReference type="KEGG" id="pchm:VFPPC_13876"/>
<dbReference type="GO" id="GO:0016020">
    <property type="term" value="C:membrane"/>
    <property type="evidence" value="ECO:0007669"/>
    <property type="project" value="UniProtKB-SubCell"/>
</dbReference>
<dbReference type="EMBL" id="LSBJ02000005">
    <property type="protein sequence ID" value="OAQ64325.1"/>
    <property type="molecule type" value="Genomic_DNA"/>
</dbReference>
<dbReference type="AlphaFoldDB" id="A0A179FFE6"/>
<feature type="transmembrane region" description="Helical" evidence="7">
    <location>
        <begin position="127"/>
        <end position="148"/>
    </location>
</feature>
<feature type="transmembrane region" description="Helical" evidence="7">
    <location>
        <begin position="93"/>
        <end position="115"/>
    </location>
</feature>
<dbReference type="InterPro" id="IPR052337">
    <property type="entry name" value="SAT4-like"/>
</dbReference>
<organism evidence="9 10">
    <name type="scientific">Pochonia chlamydosporia 170</name>
    <dbReference type="NCBI Taxonomy" id="1380566"/>
    <lineage>
        <taxon>Eukaryota</taxon>
        <taxon>Fungi</taxon>
        <taxon>Dikarya</taxon>
        <taxon>Ascomycota</taxon>
        <taxon>Pezizomycotina</taxon>
        <taxon>Sordariomycetes</taxon>
        <taxon>Hypocreomycetidae</taxon>
        <taxon>Hypocreales</taxon>
        <taxon>Clavicipitaceae</taxon>
        <taxon>Pochonia</taxon>
    </lineage>
</organism>
<feature type="transmembrane region" description="Helical" evidence="7">
    <location>
        <begin position="20"/>
        <end position="37"/>
    </location>
</feature>
<evidence type="ECO:0000256" key="3">
    <source>
        <dbReference type="ARBA" id="ARBA00022989"/>
    </source>
</evidence>
<keyword evidence="4 7" id="KW-0472">Membrane</keyword>
<keyword evidence="2 7" id="KW-0812">Transmembrane</keyword>
<proteinExistence type="inferred from homology"/>
<feature type="region of interest" description="Disordered" evidence="6">
    <location>
        <begin position="284"/>
        <end position="309"/>
    </location>
</feature>
<evidence type="ECO:0000256" key="4">
    <source>
        <dbReference type="ARBA" id="ARBA00023136"/>
    </source>
</evidence>
<dbReference type="Pfam" id="PF20684">
    <property type="entry name" value="Fung_rhodopsin"/>
    <property type="match status" value="1"/>
</dbReference>